<comment type="caution">
    <text evidence="1">The sequence shown here is derived from an EMBL/GenBank/DDBJ whole genome shotgun (WGS) entry which is preliminary data.</text>
</comment>
<accession>A0A4Y8CDV4</accession>
<dbReference type="STRING" id="38488.A0A4Y8CDV4"/>
<protein>
    <submittedName>
        <fullName evidence="1">Uncharacterized protein</fullName>
    </submittedName>
</protein>
<dbReference type="EMBL" id="PHWZ01001399">
    <property type="protein sequence ID" value="TEY24302.1"/>
    <property type="molecule type" value="Genomic_DNA"/>
</dbReference>
<organism evidence="1 2">
    <name type="scientific">Botryotinia calthae</name>
    <dbReference type="NCBI Taxonomy" id="38488"/>
    <lineage>
        <taxon>Eukaryota</taxon>
        <taxon>Fungi</taxon>
        <taxon>Dikarya</taxon>
        <taxon>Ascomycota</taxon>
        <taxon>Pezizomycotina</taxon>
        <taxon>Leotiomycetes</taxon>
        <taxon>Helotiales</taxon>
        <taxon>Sclerotiniaceae</taxon>
        <taxon>Botryotinia</taxon>
    </lineage>
</organism>
<evidence type="ECO:0000313" key="2">
    <source>
        <dbReference type="Proteomes" id="UP000297299"/>
    </source>
</evidence>
<proteinExistence type="predicted"/>
<reference evidence="1 2" key="1">
    <citation type="submission" date="2017-11" db="EMBL/GenBank/DDBJ databases">
        <title>Comparative genomics of Botrytis spp.</title>
        <authorList>
            <person name="Valero-Jimenez C.A."/>
            <person name="Tapia P."/>
            <person name="Veloso J."/>
            <person name="Silva-Moreno E."/>
            <person name="Staats M."/>
            <person name="Valdes J.H."/>
            <person name="Van Kan J.A.L."/>
        </authorList>
    </citation>
    <scope>NUCLEOTIDE SEQUENCE [LARGE SCALE GENOMIC DNA]</scope>
    <source>
        <strain evidence="1 2">MUCL2830</strain>
    </source>
</reference>
<dbReference type="AlphaFoldDB" id="A0A4Y8CDV4"/>
<keyword evidence="2" id="KW-1185">Reference proteome</keyword>
<dbReference type="Proteomes" id="UP000297299">
    <property type="component" value="Unassembled WGS sequence"/>
</dbReference>
<evidence type="ECO:0000313" key="1">
    <source>
        <dbReference type="EMBL" id="TEY24302.1"/>
    </source>
</evidence>
<name>A0A4Y8CDV4_9HELO</name>
<sequence length="140" mass="15711">MIAEKPASDITHVVSFRYAQKSTNNILDLILAHVENPGALTYVHVTLITHFLQVDCSSAATQFPSSNGPVPEDYFLSGFFWSQDLYPGDSENMISEKHDQDSKQEEYQREEHVLWLALRIAAGSTWINFDSSKPAFSVSS</sequence>
<gene>
    <name evidence="1" type="ORF">BOTCAL_1403g00030</name>
</gene>